<organism evidence="3 4">
    <name type="scientific">Candidatus Flavonifractor merdigallinarum</name>
    <dbReference type="NCBI Taxonomy" id="2838589"/>
    <lineage>
        <taxon>Bacteria</taxon>
        <taxon>Bacillati</taxon>
        <taxon>Bacillota</taxon>
        <taxon>Clostridia</taxon>
        <taxon>Eubacteriales</taxon>
        <taxon>Oscillospiraceae</taxon>
        <taxon>Flavonifractor</taxon>
    </lineage>
</organism>
<evidence type="ECO:0000313" key="4">
    <source>
        <dbReference type="Proteomes" id="UP000823868"/>
    </source>
</evidence>
<reference evidence="3" key="1">
    <citation type="journal article" date="2021" name="PeerJ">
        <title>Extensive microbial diversity within the chicken gut microbiome revealed by metagenomics and culture.</title>
        <authorList>
            <person name="Gilroy R."/>
            <person name="Ravi A."/>
            <person name="Getino M."/>
            <person name="Pursley I."/>
            <person name="Horton D.L."/>
            <person name="Alikhan N.F."/>
            <person name="Baker D."/>
            <person name="Gharbi K."/>
            <person name="Hall N."/>
            <person name="Watson M."/>
            <person name="Adriaenssens E.M."/>
            <person name="Foster-Nyarko E."/>
            <person name="Jarju S."/>
            <person name="Secka A."/>
            <person name="Antonio M."/>
            <person name="Oren A."/>
            <person name="Chaudhuri R.R."/>
            <person name="La Ragione R."/>
            <person name="Hildebrand F."/>
            <person name="Pallen M.J."/>
        </authorList>
    </citation>
    <scope>NUCLEOTIDE SEQUENCE</scope>
    <source>
        <strain evidence="3">ChiBcec16_6824</strain>
    </source>
</reference>
<dbReference type="InterPro" id="IPR017853">
    <property type="entry name" value="GH"/>
</dbReference>
<proteinExistence type="predicted"/>
<accession>A0A9D1Y719</accession>
<gene>
    <name evidence="3" type="ORF">H9841_03125</name>
</gene>
<dbReference type="Pfam" id="PF13200">
    <property type="entry name" value="DUF4015"/>
    <property type="match status" value="1"/>
</dbReference>
<keyword evidence="3" id="KW-0378">Hydrolase</keyword>
<feature type="transmembrane region" description="Helical" evidence="1">
    <location>
        <begin position="20"/>
        <end position="42"/>
    </location>
</feature>
<feature type="domain" description="DUF4015" evidence="2">
    <location>
        <begin position="121"/>
        <end position="313"/>
    </location>
</feature>
<reference evidence="3" key="2">
    <citation type="submission" date="2021-04" db="EMBL/GenBank/DDBJ databases">
        <authorList>
            <person name="Gilroy R."/>
        </authorList>
    </citation>
    <scope>NUCLEOTIDE SEQUENCE</scope>
    <source>
        <strain evidence="3">ChiBcec16_6824</strain>
    </source>
</reference>
<name>A0A9D1Y719_9FIRM</name>
<keyword evidence="1" id="KW-0812">Transmembrane</keyword>
<evidence type="ECO:0000313" key="3">
    <source>
        <dbReference type="EMBL" id="HIY20879.1"/>
    </source>
</evidence>
<keyword evidence="1" id="KW-0472">Membrane</keyword>
<dbReference type="AlphaFoldDB" id="A0A9D1Y719"/>
<dbReference type="Gene3D" id="3.20.20.80">
    <property type="entry name" value="Glycosidases"/>
    <property type="match status" value="1"/>
</dbReference>
<comment type="caution">
    <text evidence="3">The sequence shown here is derived from an EMBL/GenBank/DDBJ whole genome shotgun (WGS) entry which is preliminary data.</text>
</comment>
<keyword evidence="1" id="KW-1133">Transmembrane helix</keyword>
<dbReference type="GO" id="GO:0016787">
    <property type="term" value="F:hydrolase activity"/>
    <property type="evidence" value="ECO:0007669"/>
    <property type="project" value="UniProtKB-KW"/>
</dbReference>
<sequence length="360" mass="38346">MRYRGYGYGAYRGRSRSQTVLKVIIVILLIILIAVAGSYVVLEKFGVYTSDGFQLKLPFEGGAKDPNVEESQPLVVVSADPEPSASPTPEPVTTIQAVKLPRSALSDGTAASQVQAAGGSAALFDMKADDGTLGYVSQIALATETGASAKDAALNEAIRTLNGGDLYTVARVSCFRDNTVPYEEPTMGVKTYKDYNWRDNGNVRWMSPTSAEVRQYVTDVCLELAGLGFDEILLDNSAYPTDGALVNIRPGDAYDETQFETIITAFYAQVKAALNAQYPDVKLSIVTDEGVLQNGSNSESGQSLAGMAASADRVWARLEELPAVEGRNRLVAAGMDGSSLVTVGSQAGAAGENWAIWPED</sequence>
<dbReference type="Proteomes" id="UP000823868">
    <property type="component" value="Unassembled WGS sequence"/>
</dbReference>
<protein>
    <submittedName>
        <fullName evidence="3">Glycoside hydrolase</fullName>
    </submittedName>
</protein>
<evidence type="ECO:0000259" key="2">
    <source>
        <dbReference type="Pfam" id="PF13200"/>
    </source>
</evidence>
<evidence type="ECO:0000256" key="1">
    <source>
        <dbReference type="SAM" id="Phobius"/>
    </source>
</evidence>
<dbReference type="EMBL" id="DXDX01000060">
    <property type="protein sequence ID" value="HIY20879.1"/>
    <property type="molecule type" value="Genomic_DNA"/>
</dbReference>
<dbReference type="SUPFAM" id="SSF51445">
    <property type="entry name" value="(Trans)glycosidases"/>
    <property type="match status" value="1"/>
</dbReference>
<dbReference type="InterPro" id="IPR025275">
    <property type="entry name" value="DUF4015"/>
</dbReference>